<dbReference type="PANTHER" id="PTHR41252:SF1">
    <property type="entry name" value="BLR2505 PROTEIN"/>
    <property type="match status" value="1"/>
</dbReference>
<proteinExistence type="predicted"/>
<dbReference type="SUPFAM" id="SSF54427">
    <property type="entry name" value="NTF2-like"/>
    <property type="match status" value="1"/>
</dbReference>
<evidence type="ECO:0000313" key="3">
    <source>
        <dbReference type="Proteomes" id="UP001165541"/>
    </source>
</evidence>
<dbReference type="InterPro" id="IPR037401">
    <property type="entry name" value="SnoaL-like"/>
</dbReference>
<evidence type="ECO:0000313" key="2">
    <source>
        <dbReference type="EMBL" id="MCM5682163.1"/>
    </source>
</evidence>
<dbReference type="EMBL" id="JAMKFE010000016">
    <property type="protein sequence ID" value="MCM5682163.1"/>
    <property type="molecule type" value="Genomic_DNA"/>
</dbReference>
<feature type="domain" description="SnoaL-like" evidence="1">
    <location>
        <begin position="10"/>
        <end position="114"/>
    </location>
</feature>
<dbReference type="PANTHER" id="PTHR41252">
    <property type="entry name" value="BLR2505 PROTEIN"/>
    <property type="match status" value="1"/>
</dbReference>
<name>A0ABT0YTS8_9BURK</name>
<dbReference type="Pfam" id="PF12680">
    <property type="entry name" value="SnoaL_2"/>
    <property type="match status" value="1"/>
</dbReference>
<dbReference type="RefSeq" id="WP_251780638.1">
    <property type="nucleotide sequence ID" value="NZ_JAMKFE010000016.1"/>
</dbReference>
<accession>A0ABT0YTS8</accession>
<dbReference type="Proteomes" id="UP001165541">
    <property type="component" value="Unassembled WGS sequence"/>
</dbReference>
<organism evidence="2 3">
    <name type="scientific">Caldimonas mangrovi</name>
    <dbReference type="NCBI Taxonomy" id="2944811"/>
    <lineage>
        <taxon>Bacteria</taxon>
        <taxon>Pseudomonadati</taxon>
        <taxon>Pseudomonadota</taxon>
        <taxon>Betaproteobacteria</taxon>
        <taxon>Burkholderiales</taxon>
        <taxon>Sphaerotilaceae</taxon>
        <taxon>Caldimonas</taxon>
    </lineage>
</organism>
<dbReference type="InterPro" id="IPR032710">
    <property type="entry name" value="NTF2-like_dom_sf"/>
</dbReference>
<gene>
    <name evidence="2" type="ORF">M8A51_21755</name>
</gene>
<keyword evidence="3" id="KW-1185">Reference proteome</keyword>
<sequence length="133" mass="14936">MSTDHKQTLQAVFAELANGNGRPFVDAMADDFSWIIPGRSTWSGAWRGKQAVREQLLRPLFARFADTYVNRAHRFIAEGDHVVVECQGNVTTRSGKRYDNTYCYVCRFGDDGKLHELTEYMDTELAASALGAP</sequence>
<protein>
    <submittedName>
        <fullName evidence="2">Nuclear transport factor 2 family protein</fullName>
    </submittedName>
</protein>
<dbReference type="Gene3D" id="3.10.450.50">
    <property type="match status" value="1"/>
</dbReference>
<evidence type="ECO:0000259" key="1">
    <source>
        <dbReference type="Pfam" id="PF12680"/>
    </source>
</evidence>
<reference evidence="2" key="1">
    <citation type="submission" date="2022-05" db="EMBL/GenBank/DDBJ databases">
        <title>Schlegelella sp. nov., isolated from mangrove soil.</title>
        <authorList>
            <person name="Liu Y."/>
            <person name="Ge X."/>
            <person name="Liu W."/>
        </authorList>
    </citation>
    <scope>NUCLEOTIDE SEQUENCE</scope>
    <source>
        <strain evidence="2">S2-27</strain>
    </source>
</reference>
<comment type="caution">
    <text evidence="2">The sequence shown here is derived from an EMBL/GenBank/DDBJ whole genome shotgun (WGS) entry which is preliminary data.</text>
</comment>